<keyword evidence="13 21" id="KW-0472">Membrane</keyword>
<keyword evidence="12 21" id="KW-1133">Transmembrane helix</keyword>
<keyword evidence="10 19" id="KW-0418">Kinase</keyword>
<dbReference type="InterPro" id="IPR017441">
    <property type="entry name" value="Protein_kinase_ATP_BS"/>
</dbReference>
<feature type="domain" description="Protein kinase" evidence="23">
    <location>
        <begin position="506"/>
        <end position="779"/>
    </location>
</feature>
<dbReference type="OrthoDB" id="4062651at2759"/>
<dbReference type="PROSITE" id="PS00107">
    <property type="entry name" value="PROTEIN_KINASE_ATP"/>
    <property type="match status" value="1"/>
</dbReference>
<dbReference type="PROSITE" id="PS00108">
    <property type="entry name" value="PROTEIN_KINASE_ST"/>
    <property type="match status" value="1"/>
</dbReference>
<dbReference type="InterPro" id="IPR000719">
    <property type="entry name" value="Prot_kinase_dom"/>
</dbReference>
<evidence type="ECO:0000256" key="11">
    <source>
        <dbReference type="ARBA" id="ARBA00022840"/>
    </source>
</evidence>
<dbReference type="OMA" id="HEECTHK"/>
<dbReference type="SMART" id="SM00220">
    <property type="entry name" value="S_TKc"/>
    <property type="match status" value="1"/>
</dbReference>
<dbReference type="SUPFAM" id="SSF51110">
    <property type="entry name" value="alpha-D-mannose-specific plant lectins"/>
    <property type="match status" value="1"/>
</dbReference>
<evidence type="ECO:0000256" key="14">
    <source>
        <dbReference type="ARBA" id="ARBA00023157"/>
    </source>
</evidence>
<dbReference type="PIRSF" id="PIRSF000641">
    <property type="entry name" value="SRK"/>
    <property type="match status" value="1"/>
</dbReference>
<evidence type="ECO:0000256" key="13">
    <source>
        <dbReference type="ARBA" id="ARBA00023136"/>
    </source>
</evidence>
<evidence type="ECO:0000256" key="9">
    <source>
        <dbReference type="ARBA" id="ARBA00022741"/>
    </source>
</evidence>
<evidence type="ECO:0000313" key="25">
    <source>
        <dbReference type="EMBL" id="CDO98556.1"/>
    </source>
</evidence>
<gene>
    <name evidence="25" type="ORF">GSCOC_T00022693001</name>
</gene>
<comment type="similarity">
    <text evidence="19">Belongs to the protein kinase superfamily. Ser/Thr protein kinase family.</text>
</comment>
<evidence type="ECO:0000259" key="24">
    <source>
        <dbReference type="PROSITE" id="PS50927"/>
    </source>
</evidence>
<keyword evidence="8" id="KW-0430">Lectin</keyword>
<feature type="binding site" evidence="20">
    <location>
        <position position="534"/>
    </location>
    <ligand>
        <name>ATP</name>
        <dbReference type="ChEBI" id="CHEBI:30616"/>
    </ligand>
</feature>
<dbReference type="Pfam" id="PF01453">
    <property type="entry name" value="B_lectin"/>
    <property type="match status" value="1"/>
</dbReference>
<evidence type="ECO:0000256" key="22">
    <source>
        <dbReference type="SAM" id="SignalP"/>
    </source>
</evidence>
<keyword evidence="14" id="KW-1015">Disulfide bond</keyword>
<dbReference type="GO" id="GO:0016020">
    <property type="term" value="C:membrane"/>
    <property type="evidence" value="ECO:0007669"/>
    <property type="project" value="UniProtKB-SubCell"/>
</dbReference>
<evidence type="ECO:0000256" key="21">
    <source>
        <dbReference type="SAM" id="Phobius"/>
    </source>
</evidence>
<reference evidence="26" key="1">
    <citation type="journal article" date="2014" name="Science">
        <title>The coffee genome provides insight into the convergent evolution of caffeine biosynthesis.</title>
        <authorList>
            <person name="Denoeud F."/>
            <person name="Carretero-Paulet L."/>
            <person name="Dereeper A."/>
            <person name="Droc G."/>
            <person name="Guyot R."/>
            <person name="Pietrella M."/>
            <person name="Zheng C."/>
            <person name="Alberti A."/>
            <person name="Anthony F."/>
            <person name="Aprea G."/>
            <person name="Aury J.M."/>
            <person name="Bento P."/>
            <person name="Bernard M."/>
            <person name="Bocs S."/>
            <person name="Campa C."/>
            <person name="Cenci A."/>
            <person name="Combes M.C."/>
            <person name="Crouzillat D."/>
            <person name="Da Silva C."/>
            <person name="Daddiego L."/>
            <person name="De Bellis F."/>
            <person name="Dussert S."/>
            <person name="Garsmeur O."/>
            <person name="Gayraud T."/>
            <person name="Guignon V."/>
            <person name="Jahn K."/>
            <person name="Jamilloux V."/>
            <person name="Joet T."/>
            <person name="Labadie K."/>
            <person name="Lan T."/>
            <person name="Leclercq J."/>
            <person name="Lepelley M."/>
            <person name="Leroy T."/>
            <person name="Li L.T."/>
            <person name="Librado P."/>
            <person name="Lopez L."/>
            <person name="Munoz A."/>
            <person name="Noel B."/>
            <person name="Pallavicini A."/>
            <person name="Perrotta G."/>
            <person name="Poncet V."/>
            <person name="Pot D."/>
            <person name="Priyono X."/>
            <person name="Rigoreau M."/>
            <person name="Rouard M."/>
            <person name="Rozas J."/>
            <person name="Tranchant-Dubreuil C."/>
            <person name="VanBuren R."/>
            <person name="Zhang Q."/>
            <person name="Andrade A.C."/>
            <person name="Argout X."/>
            <person name="Bertrand B."/>
            <person name="de Kochko A."/>
            <person name="Graziosi G."/>
            <person name="Henry R.J."/>
            <person name="Jayarama X."/>
            <person name="Ming R."/>
            <person name="Nagai C."/>
            <person name="Rounsley S."/>
            <person name="Sankoff D."/>
            <person name="Giuliano G."/>
            <person name="Albert V.A."/>
            <person name="Wincker P."/>
            <person name="Lashermes P."/>
        </authorList>
    </citation>
    <scope>NUCLEOTIDE SEQUENCE [LARGE SCALE GENOMIC DNA]</scope>
    <source>
        <strain evidence="26">cv. DH200-94</strain>
    </source>
</reference>
<keyword evidence="26" id="KW-1185">Reference proteome</keyword>
<keyword evidence="5 19" id="KW-0808">Transferase</keyword>
<keyword evidence="6 21" id="KW-0812">Transmembrane</keyword>
<dbReference type="CDD" id="cd00028">
    <property type="entry name" value="B_lectin"/>
    <property type="match status" value="1"/>
</dbReference>
<dbReference type="GO" id="GO:0106310">
    <property type="term" value="F:protein serine kinase activity"/>
    <property type="evidence" value="ECO:0007669"/>
    <property type="project" value="RHEA"/>
</dbReference>
<evidence type="ECO:0000256" key="8">
    <source>
        <dbReference type="ARBA" id="ARBA00022734"/>
    </source>
</evidence>
<keyword evidence="15" id="KW-0675">Receptor</keyword>
<evidence type="ECO:0000256" key="7">
    <source>
        <dbReference type="ARBA" id="ARBA00022729"/>
    </source>
</evidence>
<keyword evidence="7 22" id="KW-0732">Signal</keyword>
<dbReference type="FunFam" id="3.30.200.20:FF:000178">
    <property type="entry name" value="serine/threonine-protein kinase PBS1-like"/>
    <property type="match status" value="1"/>
</dbReference>
<evidence type="ECO:0000256" key="5">
    <source>
        <dbReference type="ARBA" id="ARBA00022679"/>
    </source>
</evidence>
<evidence type="ECO:0000256" key="18">
    <source>
        <dbReference type="ARBA" id="ARBA00048679"/>
    </source>
</evidence>
<dbReference type="Gene3D" id="2.90.10.30">
    <property type="match status" value="1"/>
</dbReference>
<evidence type="ECO:0000256" key="16">
    <source>
        <dbReference type="ARBA" id="ARBA00023180"/>
    </source>
</evidence>
<dbReference type="GO" id="GO:0005524">
    <property type="term" value="F:ATP binding"/>
    <property type="evidence" value="ECO:0007669"/>
    <property type="project" value="UniProtKB-UniRule"/>
</dbReference>
<dbReference type="PROSITE" id="PS50927">
    <property type="entry name" value="BULB_LECTIN"/>
    <property type="match status" value="1"/>
</dbReference>
<evidence type="ECO:0000256" key="4">
    <source>
        <dbReference type="ARBA" id="ARBA00022553"/>
    </source>
</evidence>
<name>A0A068TQL6_COFCA</name>
<evidence type="ECO:0000256" key="19">
    <source>
        <dbReference type="PIRNR" id="PIRNR000641"/>
    </source>
</evidence>
<comment type="catalytic activity">
    <reaction evidence="17 19">
        <text>L-threonyl-[protein] + ATP = O-phospho-L-threonyl-[protein] + ADP + H(+)</text>
        <dbReference type="Rhea" id="RHEA:46608"/>
        <dbReference type="Rhea" id="RHEA-COMP:11060"/>
        <dbReference type="Rhea" id="RHEA-COMP:11605"/>
        <dbReference type="ChEBI" id="CHEBI:15378"/>
        <dbReference type="ChEBI" id="CHEBI:30013"/>
        <dbReference type="ChEBI" id="CHEBI:30616"/>
        <dbReference type="ChEBI" id="CHEBI:61977"/>
        <dbReference type="ChEBI" id="CHEBI:456216"/>
        <dbReference type="EC" id="2.7.11.1"/>
    </reaction>
</comment>
<comment type="subcellular location">
    <subcellularLocation>
        <location evidence="1">Membrane</location>
        <topology evidence="1">Single-pass type I membrane protein</topology>
    </subcellularLocation>
</comment>
<dbReference type="PhylomeDB" id="A0A068TQL6"/>
<feature type="transmembrane region" description="Helical" evidence="21">
    <location>
        <begin position="448"/>
        <end position="471"/>
    </location>
</feature>
<keyword evidence="3" id="KW-0245">EGF-like domain</keyword>
<dbReference type="Pfam" id="PF00069">
    <property type="entry name" value="Pkinase"/>
    <property type="match status" value="1"/>
</dbReference>
<dbReference type="InParanoid" id="A0A068TQL6"/>
<dbReference type="PANTHER" id="PTHR47976">
    <property type="entry name" value="G-TYPE LECTIN S-RECEPTOR-LIKE SERINE/THREONINE-PROTEIN KINASE SD2-5"/>
    <property type="match status" value="1"/>
</dbReference>
<dbReference type="Gene3D" id="3.30.200.20">
    <property type="entry name" value="Phosphorylase Kinase, domain 1"/>
    <property type="match status" value="1"/>
</dbReference>
<dbReference type="InterPro" id="IPR024171">
    <property type="entry name" value="SRK-like_kinase"/>
</dbReference>
<evidence type="ECO:0000256" key="1">
    <source>
        <dbReference type="ARBA" id="ARBA00004479"/>
    </source>
</evidence>
<keyword evidence="4" id="KW-0597">Phosphoprotein</keyword>
<comment type="catalytic activity">
    <reaction evidence="18 19">
        <text>L-seryl-[protein] + ATP = O-phospho-L-seryl-[protein] + ADP + H(+)</text>
        <dbReference type="Rhea" id="RHEA:17989"/>
        <dbReference type="Rhea" id="RHEA-COMP:9863"/>
        <dbReference type="Rhea" id="RHEA-COMP:11604"/>
        <dbReference type="ChEBI" id="CHEBI:15378"/>
        <dbReference type="ChEBI" id="CHEBI:29999"/>
        <dbReference type="ChEBI" id="CHEBI:30616"/>
        <dbReference type="ChEBI" id="CHEBI:83421"/>
        <dbReference type="ChEBI" id="CHEBI:456216"/>
        <dbReference type="EC" id="2.7.11.1"/>
    </reaction>
</comment>
<accession>A0A068TQL6</accession>
<evidence type="ECO:0000256" key="2">
    <source>
        <dbReference type="ARBA" id="ARBA00022527"/>
    </source>
</evidence>
<dbReference type="GO" id="GO:0030246">
    <property type="term" value="F:carbohydrate binding"/>
    <property type="evidence" value="ECO:0007669"/>
    <property type="project" value="UniProtKB-KW"/>
</dbReference>
<keyword evidence="16" id="KW-0325">Glycoprotein</keyword>
<dbReference type="EMBL" id="HG739086">
    <property type="protein sequence ID" value="CDO98556.1"/>
    <property type="molecule type" value="Genomic_DNA"/>
</dbReference>
<dbReference type="Proteomes" id="UP000295252">
    <property type="component" value="Chromosome VI"/>
</dbReference>
<evidence type="ECO:0000256" key="20">
    <source>
        <dbReference type="PROSITE-ProRule" id="PRU10141"/>
    </source>
</evidence>
<sequence>MVVEQRFLRYAIFLASLLLSSLSSLNAQKGNYNSTAYLPASWINQASKSQEINGTDETTVLVLPILLRGSDGPRYVCGFYCNKVEDQCLFGVLISQYTPNTDNYLQSPKLVWSANRNNPVQSNAMLQLKEDGDLVLANSDGTLIWSSNTRGKSVSGLNLTEMGNLVLFGPNNEPIWQSFDHPTDSLLLGQKLARGQRLTASVSASNWSQGRLSLAVGSASFSAYTESDPPQIYYLSGLTYPYCEFRNGSFNGFTIPLASVAQFIRFEPDGHLKLYQWGAADEFTEVVDLLTFLNDCDYPMVCGNYGICSRGQCGCIETTNGQERYFNEIKSRQPNLGCSLVTPISCDHSQDHTLLELKNTSYFAFHQSSDKIETLMEECKSKCMSNCSCKAAVFYYTDQLHRDLESKGYCLLLNEVFSISNNERSVDDTILLVKVQNTHVNKSRRKTVILASTVGALFGVVCVVGSCLVLLMRVFRESNETEGDFLSKVPGMLARYSYENLKAVTEDFSKKLGEGGFGSVYEGALSNGTKIAVKCLDGFAQLKDSFIAEVQIIGSIHHVNLVKLIGFCFEKSHRLLVYEYMANGSLDKWIYGGKEKQSLPWSARRRIITDIAKGLAYLHEDCSHKIIHFDIKPQNILLDQNFNAKVADFGLSKLVEKDQSRVITRMRGTPGYLAPEWLSSVITEKVDVYSFGIVMSEILCGRKNLDWSQIEEDRHLLSVFKRRAEEARLEDMVDKNNLDMQVHVLEAVEMMQIAAWCLQSNFTKRPSMSLVVKVLDGLVAPETNLDYDFTKPSAVETGAAGDQGREAFHIASPLLPSTLSGPR</sequence>
<dbReference type="Gene3D" id="1.10.510.10">
    <property type="entry name" value="Transferase(Phosphotransferase) domain 1"/>
    <property type="match status" value="1"/>
</dbReference>
<dbReference type="SMART" id="SM00108">
    <property type="entry name" value="B_lectin"/>
    <property type="match status" value="1"/>
</dbReference>
<dbReference type="InterPro" id="IPR008271">
    <property type="entry name" value="Ser/Thr_kinase_AS"/>
</dbReference>
<feature type="signal peptide" evidence="22">
    <location>
        <begin position="1"/>
        <end position="27"/>
    </location>
</feature>
<feature type="chain" id="PRO_5001654112" description="Receptor-like serine/threonine-protein kinase" evidence="22">
    <location>
        <begin position="28"/>
        <end position="823"/>
    </location>
</feature>
<evidence type="ECO:0000256" key="3">
    <source>
        <dbReference type="ARBA" id="ARBA00022536"/>
    </source>
</evidence>
<dbReference type="InterPro" id="IPR036426">
    <property type="entry name" value="Bulb-type_lectin_dom_sf"/>
</dbReference>
<dbReference type="InterPro" id="IPR051343">
    <property type="entry name" value="G-type_lectin_kinases/EP1-like"/>
</dbReference>
<evidence type="ECO:0000256" key="10">
    <source>
        <dbReference type="ARBA" id="ARBA00022777"/>
    </source>
</evidence>
<dbReference type="CDD" id="cd14066">
    <property type="entry name" value="STKc_IRAK"/>
    <property type="match status" value="1"/>
</dbReference>
<organism evidence="25 26">
    <name type="scientific">Coffea canephora</name>
    <name type="common">Robusta coffee</name>
    <dbReference type="NCBI Taxonomy" id="49390"/>
    <lineage>
        <taxon>Eukaryota</taxon>
        <taxon>Viridiplantae</taxon>
        <taxon>Streptophyta</taxon>
        <taxon>Embryophyta</taxon>
        <taxon>Tracheophyta</taxon>
        <taxon>Spermatophyta</taxon>
        <taxon>Magnoliopsida</taxon>
        <taxon>eudicotyledons</taxon>
        <taxon>Gunneridae</taxon>
        <taxon>Pentapetalae</taxon>
        <taxon>asterids</taxon>
        <taxon>lamiids</taxon>
        <taxon>Gentianales</taxon>
        <taxon>Rubiaceae</taxon>
        <taxon>Ixoroideae</taxon>
        <taxon>Gardenieae complex</taxon>
        <taxon>Bertiereae - Coffeeae clade</taxon>
        <taxon>Coffeeae</taxon>
        <taxon>Coffea</taxon>
    </lineage>
</organism>
<dbReference type="SUPFAM" id="SSF56112">
    <property type="entry name" value="Protein kinase-like (PK-like)"/>
    <property type="match status" value="1"/>
</dbReference>
<dbReference type="PANTHER" id="PTHR47976:SF30">
    <property type="entry name" value="RECEPTOR-LIKE SERINE_THREONINE-PROTEIN KINASE"/>
    <property type="match status" value="1"/>
</dbReference>
<evidence type="ECO:0000256" key="6">
    <source>
        <dbReference type="ARBA" id="ARBA00022692"/>
    </source>
</evidence>
<evidence type="ECO:0000256" key="17">
    <source>
        <dbReference type="ARBA" id="ARBA00047899"/>
    </source>
</evidence>
<dbReference type="FunFam" id="1.10.510.10:FF:000248">
    <property type="entry name" value="S-receptor-like kinase 5"/>
    <property type="match status" value="1"/>
</dbReference>
<keyword evidence="11 19" id="KW-0067">ATP-binding</keyword>
<evidence type="ECO:0000256" key="12">
    <source>
        <dbReference type="ARBA" id="ARBA00022989"/>
    </source>
</evidence>
<dbReference type="Gramene" id="CDO98556">
    <property type="protein sequence ID" value="CDO98556"/>
    <property type="gene ID" value="GSCOC_T00022693001"/>
</dbReference>
<dbReference type="FunFam" id="2.90.10.30:FF:000003">
    <property type="entry name" value="Os04g0303100 protein"/>
    <property type="match status" value="1"/>
</dbReference>
<evidence type="ECO:0000256" key="15">
    <source>
        <dbReference type="ARBA" id="ARBA00023170"/>
    </source>
</evidence>
<dbReference type="EC" id="2.7.11.1" evidence="19"/>
<dbReference type="InterPro" id="IPR011009">
    <property type="entry name" value="Kinase-like_dom_sf"/>
</dbReference>
<dbReference type="PROSITE" id="PS50011">
    <property type="entry name" value="PROTEIN_KINASE_DOM"/>
    <property type="match status" value="1"/>
</dbReference>
<evidence type="ECO:0000259" key="23">
    <source>
        <dbReference type="PROSITE" id="PS50011"/>
    </source>
</evidence>
<feature type="domain" description="Bulb-type lectin" evidence="24">
    <location>
        <begin position="43"/>
        <end position="180"/>
    </location>
</feature>
<dbReference type="AlphaFoldDB" id="A0A068TQL6"/>
<dbReference type="InterPro" id="IPR001480">
    <property type="entry name" value="Bulb-type_lectin_dom"/>
</dbReference>
<proteinExistence type="inferred from homology"/>
<protein>
    <recommendedName>
        <fullName evidence="19">Receptor-like serine/threonine-protein kinase</fullName>
        <ecNumber evidence="19">2.7.11.1</ecNumber>
    </recommendedName>
</protein>
<keyword evidence="2 19" id="KW-0723">Serine/threonine-protein kinase</keyword>
<evidence type="ECO:0000313" key="26">
    <source>
        <dbReference type="Proteomes" id="UP000295252"/>
    </source>
</evidence>
<keyword evidence="9 19" id="KW-0547">Nucleotide-binding</keyword>
<dbReference type="GO" id="GO:0004674">
    <property type="term" value="F:protein serine/threonine kinase activity"/>
    <property type="evidence" value="ECO:0007669"/>
    <property type="project" value="UniProtKB-KW"/>
</dbReference>